<gene>
    <name evidence="9" type="primary">tig</name>
    <name evidence="12" type="ORF">JonanDRAFT_0676</name>
</gene>
<evidence type="ECO:0000259" key="10">
    <source>
        <dbReference type="Pfam" id="PF05697"/>
    </source>
</evidence>
<dbReference type="InterPro" id="IPR036611">
    <property type="entry name" value="Trigger_fac_ribosome-bd_sf"/>
</dbReference>
<evidence type="ECO:0000256" key="8">
    <source>
        <dbReference type="ARBA" id="ARBA00029986"/>
    </source>
</evidence>
<dbReference type="EC" id="5.2.1.8" evidence="3 9"/>
<accession>H0UK53</accession>
<keyword evidence="5 9" id="KW-0697">Rotamase</keyword>
<keyword evidence="9" id="KW-0131">Cell cycle</keyword>
<dbReference type="SUPFAM" id="SSF102735">
    <property type="entry name" value="Trigger factor ribosome-binding domain"/>
    <property type="match status" value="1"/>
</dbReference>
<dbReference type="HOGENOM" id="CLU_033058_3_2_0"/>
<comment type="function">
    <text evidence="9">Involved in protein export. Acts as a chaperone by maintaining the newly synthesized protein in an open conformation. Functions as a peptidyl-prolyl cis-trans isomerase.</text>
</comment>
<evidence type="ECO:0000256" key="1">
    <source>
        <dbReference type="ARBA" id="ARBA00000971"/>
    </source>
</evidence>
<protein>
    <recommendedName>
        <fullName evidence="4 9">Trigger factor</fullName>
        <shortName evidence="9">TF</shortName>
        <ecNumber evidence="3 9">5.2.1.8</ecNumber>
    </recommendedName>
    <alternativeName>
        <fullName evidence="8 9">PPIase</fullName>
    </alternativeName>
</protein>
<comment type="domain">
    <text evidence="9">Consists of 3 domains; the N-terminus binds the ribosome, the middle domain has PPIase activity, while the C-terminus has intrinsic chaperone activity on its own.</text>
</comment>
<dbReference type="GO" id="GO:0005737">
    <property type="term" value="C:cytoplasm"/>
    <property type="evidence" value="ECO:0007669"/>
    <property type="project" value="UniProtKB-SubCell"/>
</dbReference>
<evidence type="ECO:0000256" key="4">
    <source>
        <dbReference type="ARBA" id="ARBA00016902"/>
    </source>
</evidence>
<proteinExistence type="inferred from homology"/>
<dbReference type="GO" id="GO:0051301">
    <property type="term" value="P:cell division"/>
    <property type="evidence" value="ECO:0007669"/>
    <property type="project" value="UniProtKB-KW"/>
</dbReference>
<dbReference type="eggNOG" id="COG0544">
    <property type="taxonomic scope" value="Bacteria"/>
</dbReference>
<evidence type="ECO:0000256" key="9">
    <source>
        <dbReference type="HAMAP-Rule" id="MF_00303"/>
    </source>
</evidence>
<keyword evidence="13" id="KW-1185">Reference proteome</keyword>
<dbReference type="Gene3D" id="3.30.70.1050">
    <property type="entry name" value="Trigger factor ribosome-binding domain"/>
    <property type="match status" value="1"/>
</dbReference>
<dbReference type="Pfam" id="PF05697">
    <property type="entry name" value="Trigger_N"/>
    <property type="match status" value="1"/>
</dbReference>
<dbReference type="InterPro" id="IPR008881">
    <property type="entry name" value="Trigger_fac_ribosome-bd_bac"/>
</dbReference>
<keyword evidence="9" id="KW-0132">Cell division</keyword>
<dbReference type="GO" id="GO:0043022">
    <property type="term" value="F:ribosome binding"/>
    <property type="evidence" value="ECO:0007669"/>
    <property type="project" value="TreeGrafter"/>
</dbReference>
<dbReference type="PANTHER" id="PTHR30560">
    <property type="entry name" value="TRIGGER FACTOR CHAPERONE AND PEPTIDYL-PROLYL CIS/TRANS ISOMERASE"/>
    <property type="match status" value="1"/>
</dbReference>
<dbReference type="GO" id="GO:0044183">
    <property type="term" value="F:protein folding chaperone"/>
    <property type="evidence" value="ECO:0007669"/>
    <property type="project" value="TreeGrafter"/>
</dbReference>
<feature type="domain" description="Trigger factor C-terminal" evidence="11">
    <location>
        <begin position="269"/>
        <end position="429"/>
    </location>
</feature>
<comment type="similarity">
    <text evidence="2 9">Belongs to the FKBP-type PPIase family. Tig subfamily.</text>
</comment>
<dbReference type="GO" id="GO:0043335">
    <property type="term" value="P:protein unfolding"/>
    <property type="evidence" value="ECO:0007669"/>
    <property type="project" value="TreeGrafter"/>
</dbReference>
<dbReference type="STRING" id="885272.JonanDRAFT_0676"/>
<dbReference type="InterPro" id="IPR046357">
    <property type="entry name" value="PPIase_dom_sf"/>
</dbReference>
<sequence length="447" mass="49719">MKSELLSQEKNVVTVKITIPAEDFSAQVSRTIASVGRKANIPGFRKGKAPRRVVEMRFGKEALRAEALEEMLAKTMEEVSSEYDLEPIDEPKVDVKDMEEGHDVVLEATFEVKPEVTLPEFGEITAEKPSFVISDQMVADGVENVRRSHGEWKTSANPSASGDRVKAAYTTTIKDDAGSILSSHEPKVETFMLDSLSLKQEIVDALLGAVAGDKRHAEVRIDDSYQDKALAGKMACYDFDVQEILELEPAALTPELFKKATGKDLKTEDELKAHLRSTMEERLESDSRRAAESDALKKICQLASVELPETMVQRQKAHLLRRAEENVKNRTGLTLEEYYAQSGQDFEGFKSQLDTEARNDVKEYLVMDACTEKFGVNVQPEDLDKEIETMAANYHVAPESVKAMLQKKPDDLRSLISSAKYRKTLDAVMGAVKTVEVNKNAVPEAGK</sequence>
<evidence type="ECO:0000256" key="6">
    <source>
        <dbReference type="ARBA" id="ARBA00023186"/>
    </source>
</evidence>
<dbReference type="PANTHER" id="PTHR30560:SF3">
    <property type="entry name" value="TRIGGER FACTOR-LIKE PROTEIN TIG, CHLOROPLASTIC"/>
    <property type="match status" value="1"/>
</dbReference>
<evidence type="ECO:0000313" key="12">
    <source>
        <dbReference type="EMBL" id="EHM13062.1"/>
    </source>
</evidence>
<dbReference type="EMBL" id="CM001376">
    <property type="protein sequence ID" value="EHM13062.1"/>
    <property type="molecule type" value="Genomic_DNA"/>
</dbReference>
<evidence type="ECO:0000256" key="3">
    <source>
        <dbReference type="ARBA" id="ARBA00013194"/>
    </source>
</evidence>
<comment type="catalytic activity">
    <reaction evidence="1 9">
        <text>[protein]-peptidylproline (omega=180) = [protein]-peptidylproline (omega=0)</text>
        <dbReference type="Rhea" id="RHEA:16237"/>
        <dbReference type="Rhea" id="RHEA-COMP:10747"/>
        <dbReference type="Rhea" id="RHEA-COMP:10748"/>
        <dbReference type="ChEBI" id="CHEBI:83833"/>
        <dbReference type="ChEBI" id="CHEBI:83834"/>
        <dbReference type="EC" id="5.2.1.8"/>
    </reaction>
</comment>
<evidence type="ECO:0000256" key="2">
    <source>
        <dbReference type="ARBA" id="ARBA00005464"/>
    </source>
</evidence>
<dbReference type="SUPFAM" id="SSF54534">
    <property type="entry name" value="FKBP-like"/>
    <property type="match status" value="1"/>
</dbReference>
<dbReference type="NCBIfam" id="TIGR00115">
    <property type="entry name" value="tig"/>
    <property type="match status" value="1"/>
</dbReference>
<feature type="domain" description="Trigger factor ribosome-binding bacterial" evidence="10">
    <location>
        <begin position="1"/>
        <end position="144"/>
    </location>
</feature>
<dbReference type="InterPro" id="IPR037041">
    <property type="entry name" value="Trigger_fac_C_sf"/>
</dbReference>
<comment type="subcellular location">
    <subcellularLocation>
        <location evidence="9">Cytoplasm</location>
    </subcellularLocation>
    <text evidence="9">About half TF is bound to the ribosome near the polypeptide exit tunnel while the other half is free in the cytoplasm.</text>
</comment>
<dbReference type="Pfam" id="PF05698">
    <property type="entry name" value="Trigger_C"/>
    <property type="match status" value="1"/>
</dbReference>
<dbReference type="InterPro" id="IPR005215">
    <property type="entry name" value="Trig_fac"/>
</dbReference>
<dbReference type="InterPro" id="IPR008880">
    <property type="entry name" value="Trigger_fac_C"/>
</dbReference>
<keyword evidence="6 9" id="KW-0143">Chaperone</keyword>
<dbReference type="RefSeq" id="WP_008522779.1">
    <property type="nucleotide sequence ID" value="NZ_CM001376.1"/>
</dbReference>
<evidence type="ECO:0000256" key="7">
    <source>
        <dbReference type="ARBA" id="ARBA00023235"/>
    </source>
</evidence>
<dbReference type="AlphaFoldDB" id="H0UK53"/>
<dbReference type="GO" id="GO:0051083">
    <property type="term" value="P:'de novo' cotranslational protein folding"/>
    <property type="evidence" value="ECO:0007669"/>
    <property type="project" value="TreeGrafter"/>
</dbReference>
<dbReference type="GO" id="GO:0015031">
    <property type="term" value="P:protein transport"/>
    <property type="evidence" value="ECO:0007669"/>
    <property type="project" value="UniProtKB-UniRule"/>
</dbReference>
<organism evidence="12 13">
    <name type="scientific">Jonquetella anthropi DSM 22815</name>
    <dbReference type="NCBI Taxonomy" id="885272"/>
    <lineage>
        <taxon>Bacteria</taxon>
        <taxon>Thermotogati</taxon>
        <taxon>Synergistota</taxon>
        <taxon>Synergistia</taxon>
        <taxon>Synergistales</taxon>
        <taxon>Dethiosulfovibrionaceae</taxon>
        <taxon>Jonquetella</taxon>
    </lineage>
</organism>
<dbReference type="GO" id="GO:0003755">
    <property type="term" value="F:peptidyl-prolyl cis-trans isomerase activity"/>
    <property type="evidence" value="ECO:0007669"/>
    <property type="project" value="UniProtKB-UniRule"/>
</dbReference>
<evidence type="ECO:0000259" key="11">
    <source>
        <dbReference type="Pfam" id="PF05698"/>
    </source>
</evidence>
<dbReference type="SUPFAM" id="SSF109998">
    <property type="entry name" value="Triger factor/SurA peptide-binding domain-like"/>
    <property type="match status" value="1"/>
</dbReference>
<dbReference type="HAMAP" id="MF_00303">
    <property type="entry name" value="Trigger_factor_Tig"/>
    <property type="match status" value="1"/>
</dbReference>
<dbReference type="Gene3D" id="3.10.50.40">
    <property type="match status" value="1"/>
</dbReference>
<reference evidence="12 13" key="1">
    <citation type="submission" date="2011-11" db="EMBL/GenBank/DDBJ databases">
        <title>The Noncontiguous Finished genome of Jonquetella anthropi DSM 22815.</title>
        <authorList>
            <consortium name="US DOE Joint Genome Institute (JGI-PGF)"/>
            <person name="Lucas S."/>
            <person name="Copeland A."/>
            <person name="Lapidus A."/>
            <person name="Glavina del Rio T."/>
            <person name="Dalin E."/>
            <person name="Tice H."/>
            <person name="Bruce D."/>
            <person name="Goodwin L."/>
            <person name="Pitluck S."/>
            <person name="Peters L."/>
            <person name="Mikhailova N."/>
            <person name="Held B."/>
            <person name="Kyrpides N."/>
            <person name="Mavromatis K."/>
            <person name="Ivanova N."/>
            <person name="Markowitz V."/>
            <person name="Cheng J.-F."/>
            <person name="Hugenholtz P."/>
            <person name="Woyke T."/>
            <person name="Wu D."/>
            <person name="Gronow S."/>
            <person name="Wellnitz S."/>
            <person name="Brambilla E."/>
            <person name="Klenk H.-P."/>
            <person name="Eisen J.A."/>
        </authorList>
    </citation>
    <scope>NUCLEOTIDE SEQUENCE [LARGE SCALE GENOMIC DNA]</scope>
    <source>
        <strain evidence="12 13">DSM 22815</strain>
    </source>
</reference>
<keyword evidence="7 9" id="KW-0413">Isomerase</keyword>
<name>H0UK53_9BACT</name>
<evidence type="ECO:0000313" key="13">
    <source>
        <dbReference type="Proteomes" id="UP000003806"/>
    </source>
</evidence>
<dbReference type="Gene3D" id="1.10.3120.10">
    <property type="entry name" value="Trigger factor, C-terminal domain"/>
    <property type="match status" value="1"/>
</dbReference>
<evidence type="ECO:0000256" key="5">
    <source>
        <dbReference type="ARBA" id="ARBA00023110"/>
    </source>
</evidence>
<dbReference type="Proteomes" id="UP000003806">
    <property type="component" value="Chromosome"/>
</dbReference>
<dbReference type="InterPro" id="IPR027304">
    <property type="entry name" value="Trigger_fact/SurA_dom_sf"/>
</dbReference>
<dbReference type="PIRSF" id="PIRSF003095">
    <property type="entry name" value="Trigger_factor"/>
    <property type="match status" value="1"/>
</dbReference>
<keyword evidence="9" id="KW-0963">Cytoplasm</keyword>